<dbReference type="PANTHER" id="PTHR33050">
    <property type="entry name" value="REVERSE TRANSCRIPTASE DOMAIN-CONTAINING PROTEIN"/>
    <property type="match status" value="1"/>
</dbReference>
<gene>
    <name evidence="1" type="ORF">EZS28_046867</name>
</gene>
<dbReference type="EMBL" id="SNRW01031146">
    <property type="protein sequence ID" value="KAA6357607.1"/>
    <property type="molecule type" value="Genomic_DNA"/>
</dbReference>
<evidence type="ECO:0000313" key="1">
    <source>
        <dbReference type="EMBL" id="KAA6357607.1"/>
    </source>
</evidence>
<dbReference type="AlphaFoldDB" id="A0A5J4THC1"/>
<dbReference type="InterPro" id="IPR052055">
    <property type="entry name" value="Hepadnavirus_pol/RT"/>
</dbReference>
<dbReference type="OrthoDB" id="2897838at2759"/>
<reference evidence="1 2" key="1">
    <citation type="submission" date="2019-03" db="EMBL/GenBank/DDBJ databases">
        <title>Single cell metagenomics reveals metabolic interactions within the superorganism composed of flagellate Streblomastix strix and complex community of Bacteroidetes bacteria on its surface.</title>
        <authorList>
            <person name="Treitli S.C."/>
            <person name="Kolisko M."/>
            <person name="Husnik F."/>
            <person name="Keeling P."/>
            <person name="Hampl V."/>
        </authorList>
    </citation>
    <scope>NUCLEOTIDE SEQUENCE [LARGE SCALE GENOMIC DNA]</scope>
    <source>
        <strain evidence="1">ST1C</strain>
    </source>
</reference>
<accession>A0A5J4THC1</accession>
<proteinExistence type="predicted"/>
<comment type="caution">
    <text evidence="1">The sequence shown here is derived from an EMBL/GenBank/DDBJ whole genome shotgun (WGS) entry which is preliminary data.</text>
</comment>
<name>A0A5J4THC1_9EUKA</name>
<dbReference type="PANTHER" id="PTHR33050:SF7">
    <property type="entry name" value="RIBONUCLEASE H"/>
    <property type="match status" value="1"/>
</dbReference>
<dbReference type="Proteomes" id="UP000324800">
    <property type="component" value="Unassembled WGS sequence"/>
</dbReference>
<sequence>MVGDYQVKQEVIDLAIKKLGLHVWLDAFASRTNKRLTKYCSLLLDQGAYKVIAFSLNWERLTPYLHSPVKLILKVLAKVERDKAEAIIVLPAWRAQMWSQLLQEMIVQQVDLGDSSVCLERSHQIVELQQQVPPGNMNAVYLIGSQKEKHFSNVRKKRLNQMMEP</sequence>
<organism evidence="1 2">
    <name type="scientific">Streblomastix strix</name>
    <dbReference type="NCBI Taxonomy" id="222440"/>
    <lineage>
        <taxon>Eukaryota</taxon>
        <taxon>Metamonada</taxon>
        <taxon>Preaxostyla</taxon>
        <taxon>Oxymonadida</taxon>
        <taxon>Streblomastigidae</taxon>
        <taxon>Streblomastix</taxon>
    </lineage>
</organism>
<evidence type="ECO:0000313" key="2">
    <source>
        <dbReference type="Proteomes" id="UP000324800"/>
    </source>
</evidence>
<protein>
    <submittedName>
        <fullName evidence="1">Uncharacterized protein</fullName>
    </submittedName>
</protein>